<keyword evidence="6" id="KW-1185">Reference proteome</keyword>
<feature type="signal peptide" evidence="4">
    <location>
        <begin position="1"/>
        <end position="25"/>
    </location>
</feature>
<evidence type="ECO:0000313" key="5">
    <source>
        <dbReference type="EMBL" id="MBJ6798690.1"/>
    </source>
</evidence>
<evidence type="ECO:0000256" key="1">
    <source>
        <dbReference type="ARBA" id="ARBA00004418"/>
    </source>
</evidence>
<dbReference type="Gene3D" id="3.40.190.10">
    <property type="entry name" value="Periplasmic binding protein-like II"/>
    <property type="match status" value="1"/>
</dbReference>
<evidence type="ECO:0000313" key="6">
    <source>
        <dbReference type="Proteomes" id="UP000641025"/>
    </source>
</evidence>
<accession>A0ABS0YL35</accession>
<evidence type="ECO:0000256" key="3">
    <source>
        <dbReference type="ARBA" id="ARBA00022729"/>
    </source>
</evidence>
<dbReference type="PANTHER" id="PTHR30024:SF47">
    <property type="entry name" value="TAURINE-BINDING PERIPLASMIC PROTEIN"/>
    <property type="match status" value="1"/>
</dbReference>
<dbReference type="PANTHER" id="PTHR30024">
    <property type="entry name" value="ALIPHATIC SULFONATES-BINDING PROTEIN-RELATED"/>
    <property type="match status" value="1"/>
</dbReference>
<sequence length="352" mass="38527">MQSLLRPHFLILFILLFMQVRPADAAPSPFRQPAVIAVGVQPLGYPAALTGAVLGHDAILRRELAESGYVLKFLPFRKGNEMVDLMGTTLSAAVVGDMPVIRMAVRTEIRVVGLAKKTFTSLVGRNITLLEQLKGKRVAYAEGSSAHHTLLQALAGVGLTERDVRLVPMDVDAMPAALEAGKVDAFSAWEPAPSLALVQNTEARVLFRGASSDFFVVSGSLADKDPQAALALCAAWARALNWMRKSNANLQQAALWAEKDRAALAPRGRKLAQSQVIEITRREILDVPAAPVIVKLRGNLPLQGEFDFLMRQGKIPKDAAYQRVERAFAYDGLQQVFKSPQRHLLGDFEYRP</sequence>
<comment type="similarity">
    <text evidence="2">Belongs to the bacterial solute-binding protein SsuA/TauA family.</text>
</comment>
<name>A0ABS0YL35_9BACT</name>
<dbReference type="Pfam" id="PF13379">
    <property type="entry name" value="NMT1_2"/>
    <property type="match status" value="1"/>
</dbReference>
<dbReference type="Proteomes" id="UP000641025">
    <property type="component" value="Unassembled WGS sequence"/>
</dbReference>
<evidence type="ECO:0000256" key="2">
    <source>
        <dbReference type="ARBA" id="ARBA00010742"/>
    </source>
</evidence>
<dbReference type="SUPFAM" id="SSF53850">
    <property type="entry name" value="Periplasmic binding protein-like II"/>
    <property type="match status" value="1"/>
</dbReference>
<feature type="chain" id="PRO_5046345368" evidence="4">
    <location>
        <begin position="26"/>
        <end position="352"/>
    </location>
</feature>
<reference evidence="5 6" key="1">
    <citation type="submission" date="2020-12" db="EMBL/GenBank/DDBJ databases">
        <title>Geomonas sp. Red259, isolated from paddy soil.</title>
        <authorList>
            <person name="Xu Z."/>
            <person name="Zhang Z."/>
            <person name="Masuda Y."/>
            <person name="Itoh H."/>
            <person name="Senoo K."/>
        </authorList>
    </citation>
    <scope>NUCLEOTIDE SEQUENCE [LARGE SCALE GENOMIC DNA]</scope>
    <source>
        <strain evidence="5 6">Red259</strain>
    </source>
</reference>
<organism evidence="5 6">
    <name type="scientific">Geomonas propionica</name>
    <dbReference type="NCBI Taxonomy" id="2798582"/>
    <lineage>
        <taxon>Bacteria</taxon>
        <taxon>Pseudomonadati</taxon>
        <taxon>Thermodesulfobacteriota</taxon>
        <taxon>Desulfuromonadia</taxon>
        <taxon>Geobacterales</taxon>
        <taxon>Geobacteraceae</taxon>
        <taxon>Geomonas</taxon>
    </lineage>
</organism>
<comment type="caution">
    <text evidence="5">The sequence shown here is derived from an EMBL/GenBank/DDBJ whole genome shotgun (WGS) entry which is preliminary data.</text>
</comment>
<keyword evidence="3 4" id="KW-0732">Signal</keyword>
<dbReference type="RefSeq" id="WP_199393224.1">
    <property type="nucleotide sequence ID" value="NZ_JAEMHK010000001.1"/>
</dbReference>
<gene>
    <name evidence="5" type="ORF">JFN90_00925</name>
</gene>
<protein>
    <submittedName>
        <fullName evidence="5">ABC transporter substrate-binding protein</fullName>
    </submittedName>
</protein>
<comment type="subcellular location">
    <subcellularLocation>
        <location evidence="1">Periplasm</location>
    </subcellularLocation>
</comment>
<proteinExistence type="inferred from homology"/>
<evidence type="ECO:0000256" key="4">
    <source>
        <dbReference type="SAM" id="SignalP"/>
    </source>
</evidence>
<dbReference type="EMBL" id="JAEMHK010000001">
    <property type="protein sequence ID" value="MBJ6798690.1"/>
    <property type="molecule type" value="Genomic_DNA"/>
</dbReference>